<dbReference type="InterPro" id="IPR036477">
    <property type="entry name" value="Formyl_transf_N_sf"/>
</dbReference>
<name>A0ABU9B2E5_9BACT</name>
<dbReference type="Pfam" id="PF00551">
    <property type="entry name" value="Formyl_trans_N"/>
    <property type="match status" value="1"/>
</dbReference>
<sequence length="297" mass="32367">MNRPRVIFFGYSEVGHDCLDLLVQRGVNVVALITHQDSAGENIWFKTPARVAVEHGIPIHTPDSVKSPEWIARIAELKPDMILSVYYRHMIPEAILALAPLGAFNMHGSLLPKFRGRAPVNWAVLHGEPRIGMTLHRMVKRPDAGEIIDQEGVDIGPDDTAEQAFRKVLPCATEVLGRQLDALLAGTAVGTPQDESQASYYGGRTPEDGRIDWSASAGSIHNLVRAVTDPYPGAFSDVADARLMVWQTNVVDGGWGMPGEILSLEPFIVATGEGALQLLRTEWRSQADPGLIVGDIL</sequence>
<gene>
    <name evidence="3" type="ORF">WKV53_26355</name>
</gene>
<dbReference type="PANTHER" id="PTHR11138:SF5">
    <property type="entry name" value="METHIONYL-TRNA FORMYLTRANSFERASE, MITOCHONDRIAL"/>
    <property type="match status" value="1"/>
</dbReference>
<proteinExistence type="predicted"/>
<dbReference type="Gene3D" id="3.40.50.12230">
    <property type="match status" value="1"/>
</dbReference>
<dbReference type="CDD" id="cd08702">
    <property type="entry name" value="Arna_FMT_C"/>
    <property type="match status" value="1"/>
</dbReference>
<reference evidence="3 4" key="1">
    <citation type="submission" date="2024-04" db="EMBL/GenBank/DDBJ databases">
        <title>Luteolibacter sp. isolated from soil.</title>
        <authorList>
            <person name="An J."/>
        </authorList>
    </citation>
    <scope>NUCLEOTIDE SEQUENCE [LARGE SCALE GENOMIC DNA]</scope>
    <source>
        <strain evidence="3 4">Y139</strain>
    </source>
</reference>
<dbReference type="InterPro" id="IPR005793">
    <property type="entry name" value="Formyl_trans_C"/>
</dbReference>
<evidence type="ECO:0000259" key="2">
    <source>
        <dbReference type="Pfam" id="PF02911"/>
    </source>
</evidence>
<feature type="domain" description="Formyl transferase C-terminal" evidence="2">
    <location>
        <begin position="205"/>
        <end position="282"/>
    </location>
</feature>
<evidence type="ECO:0000313" key="3">
    <source>
        <dbReference type="EMBL" id="MEK7954066.1"/>
    </source>
</evidence>
<dbReference type="Proteomes" id="UP001371305">
    <property type="component" value="Unassembled WGS sequence"/>
</dbReference>
<dbReference type="SUPFAM" id="SSF50486">
    <property type="entry name" value="FMT C-terminal domain-like"/>
    <property type="match status" value="1"/>
</dbReference>
<protein>
    <submittedName>
        <fullName evidence="3">Formyltransferase</fullName>
    </submittedName>
</protein>
<accession>A0ABU9B2E5</accession>
<feature type="domain" description="Formyl transferase N-terminal" evidence="1">
    <location>
        <begin position="6"/>
        <end position="175"/>
    </location>
</feature>
<dbReference type="Pfam" id="PF02911">
    <property type="entry name" value="Formyl_trans_C"/>
    <property type="match status" value="1"/>
</dbReference>
<comment type="caution">
    <text evidence="3">The sequence shown here is derived from an EMBL/GenBank/DDBJ whole genome shotgun (WGS) entry which is preliminary data.</text>
</comment>
<dbReference type="SUPFAM" id="SSF53328">
    <property type="entry name" value="Formyltransferase"/>
    <property type="match status" value="1"/>
</dbReference>
<dbReference type="InterPro" id="IPR011034">
    <property type="entry name" value="Formyl_transferase-like_C_sf"/>
</dbReference>
<dbReference type="NCBIfam" id="NF005414">
    <property type="entry name" value="PRK06988.1"/>
    <property type="match status" value="1"/>
</dbReference>
<evidence type="ECO:0000313" key="4">
    <source>
        <dbReference type="Proteomes" id="UP001371305"/>
    </source>
</evidence>
<dbReference type="InterPro" id="IPR002376">
    <property type="entry name" value="Formyl_transf_N"/>
</dbReference>
<organism evidence="3 4">
    <name type="scientific">Luteolibacter soli</name>
    <dbReference type="NCBI Taxonomy" id="3135280"/>
    <lineage>
        <taxon>Bacteria</taxon>
        <taxon>Pseudomonadati</taxon>
        <taxon>Verrucomicrobiota</taxon>
        <taxon>Verrucomicrobiia</taxon>
        <taxon>Verrucomicrobiales</taxon>
        <taxon>Verrucomicrobiaceae</taxon>
        <taxon>Luteolibacter</taxon>
    </lineage>
</organism>
<dbReference type="EMBL" id="JBBUKT010000015">
    <property type="protein sequence ID" value="MEK7954066.1"/>
    <property type="molecule type" value="Genomic_DNA"/>
</dbReference>
<dbReference type="PANTHER" id="PTHR11138">
    <property type="entry name" value="METHIONYL-TRNA FORMYLTRANSFERASE"/>
    <property type="match status" value="1"/>
</dbReference>
<dbReference type="RefSeq" id="WP_341407832.1">
    <property type="nucleotide sequence ID" value="NZ_JBBUKT010000015.1"/>
</dbReference>
<evidence type="ECO:0000259" key="1">
    <source>
        <dbReference type="Pfam" id="PF00551"/>
    </source>
</evidence>
<keyword evidence="4" id="KW-1185">Reference proteome</keyword>